<gene>
    <name evidence="1" type="ORF">PRZ03_14825</name>
</gene>
<keyword evidence="2" id="KW-1185">Reference proteome</keyword>
<protein>
    <recommendedName>
        <fullName evidence="3">Tetratricopeptide repeat protein</fullName>
    </recommendedName>
</protein>
<dbReference type="EMBL" id="JAQQXT010000008">
    <property type="protein sequence ID" value="MDC8772856.1"/>
    <property type="molecule type" value="Genomic_DNA"/>
</dbReference>
<dbReference type="RefSeq" id="WP_273601014.1">
    <property type="nucleotide sequence ID" value="NZ_JAQQXT010000008.1"/>
</dbReference>
<evidence type="ECO:0000313" key="2">
    <source>
        <dbReference type="Proteomes" id="UP001221189"/>
    </source>
</evidence>
<name>A0ABT5KG01_9BURK</name>
<dbReference type="Proteomes" id="UP001221189">
    <property type="component" value="Unassembled WGS sequence"/>
</dbReference>
<reference evidence="1 2" key="1">
    <citation type="submission" date="2022-10" db="EMBL/GenBank/DDBJ databases">
        <title>Paucibacter sp. hw1 Genome sequencing.</title>
        <authorList>
            <person name="Park S."/>
        </authorList>
    </citation>
    <scope>NUCLEOTIDE SEQUENCE [LARGE SCALE GENOMIC DNA]</scope>
    <source>
        <strain evidence="2">hw1</strain>
    </source>
</reference>
<sequence>MAKVPEFDVAAAHKYFSAHCFNKAWDLIEKPDRTPEDERLMVALNQACIYHWLQRDDCSQQRLSVGYWQASRIQALLGNAAEALRLGEVCLFYSGELKPFYLGYAHEALARAYGLAASPGDSARHLTLALELVAKVGDNSERKLLEADLEQLKKGLAL</sequence>
<comment type="caution">
    <text evidence="1">The sequence shown here is derived from an EMBL/GenBank/DDBJ whole genome shotgun (WGS) entry which is preliminary data.</text>
</comment>
<evidence type="ECO:0000313" key="1">
    <source>
        <dbReference type="EMBL" id="MDC8772856.1"/>
    </source>
</evidence>
<proteinExistence type="predicted"/>
<accession>A0ABT5KG01</accession>
<organism evidence="1 2">
    <name type="scientific">Roseateles albus</name>
    <dbReference type="NCBI Taxonomy" id="2987525"/>
    <lineage>
        <taxon>Bacteria</taxon>
        <taxon>Pseudomonadati</taxon>
        <taxon>Pseudomonadota</taxon>
        <taxon>Betaproteobacteria</taxon>
        <taxon>Burkholderiales</taxon>
        <taxon>Sphaerotilaceae</taxon>
        <taxon>Roseateles</taxon>
    </lineage>
</organism>
<evidence type="ECO:0008006" key="3">
    <source>
        <dbReference type="Google" id="ProtNLM"/>
    </source>
</evidence>